<dbReference type="Proteomes" id="UP000324748">
    <property type="component" value="Unassembled WGS sequence"/>
</dbReference>
<organism evidence="2 3">
    <name type="scientific">Puccinia graminis f. sp. tritici</name>
    <dbReference type="NCBI Taxonomy" id="56615"/>
    <lineage>
        <taxon>Eukaryota</taxon>
        <taxon>Fungi</taxon>
        <taxon>Dikarya</taxon>
        <taxon>Basidiomycota</taxon>
        <taxon>Pucciniomycotina</taxon>
        <taxon>Pucciniomycetes</taxon>
        <taxon>Pucciniales</taxon>
        <taxon>Pucciniaceae</taxon>
        <taxon>Puccinia</taxon>
    </lineage>
</organism>
<evidence type="ECO:0000313" key="3">
    <source>
        <dbReference type="Proteomes" id="UP000324748"/>
    </source>
</evidence>
<dbReference type="EMBL" id="VSWC01000132">
    <property type="protein sequence ID" value="KAA1079194.1"/>
    <property type="molecule type" value="Genomic_DNA"/>
</dbReference>
<keyword evidence="1" id="KW-0732">Signal</keyword>
<reference evidence="2 3" key="1">
    <citation type="submission" date="2019-05" db="EMBL/GenBank/DDBJ databases">
        <title>Emergence of the Ug99 lineage of the wheat stem rust pathogen through somatic hybridization.</title>
        <authorList>
            <person name="Li F."/>
            <person name="Upadhyaya N.M."/>
            <person name="Sperschneider J."/>
            <person name="Matny O."/>
            <person name="Nguyen-Phuc H."/>
            <person name="Mago R."/>
            <person name="Raley C."/>
            <person name="Miller M.E."/>
            <person name="Silverstein K.A.T."/>
            <person name="Henningsen E."/>
            <person name="Hirsch C.D."/>
            <person name="Visser B."/>
            <person name="Pretorius Z.A."/>
            <person name="Steffenson B.J."/>
            <person name="Schwessinger B."/>
            <person name="Dodds P.N."/>
            <person name="Figueroa M."/>
        </authorList>
    </citation>
    <scope>NUCLEOTIDE SEQUENCE [LARGE SCALE GENOMIC DNA]</scope>
    <source>
        <strain evidence="2">21-0</strain>
    </source>
</reference>
<dbReference type="AlphaFoldDB" id="A0A5B0MSZ2"/>
<accession>A0A5B0MSZ2</accession>
<feature type="signal peptide" evidence="1">
    <location>
        <begin position="1"/>
        <end position="24"/>
    </location>
</feature>
<evidence type="ECO:0000313" key="2">
    <source>
        <dbReference type="EMBL" id="KAA1079194.1"/>
    </source>
</evidence>
<gene>
    <name evidence="2" type="ORF">PGT21_003362</name>
</gene>
<sequence>MMKERMMIKLLIRLVASPSVGTEADKEAKAEKRKQELKRIGAGCKKDSETGNMIIDEKELTKDGNDESTNALLEAVHGADGFRRDARGNVKANKKRKLDPDVVNRLEQDEEQQLNIQDAVHILQITDDKKKLALLIKRKRPNESKRDCDPNSKLQFVQRHHFSLLFLLCH</sequence>
<proteinExistence type="predicted"/>
<evidence type="ECO:0008006" key="4">
    <source>
        <dbReference type="Google" id="ProtNLM"/>
    </source>
</evidence>
<name>A0A5B0MSZ2_PUCGR</name>
<protein>
    <recommendedName>
        <fullName evidence="4">ATP-dependent DNA helicase sgs1</fullName>
    </recommendedName>
</protein>
<feature type="chain" id="PRO_5023045954" description="ATP-dependent DNA helicase sgs1" evidence="1">
    <location>
        <begin position="25"/>
        <end position="170"/>
    </location>
</feature>
<keyword evidence="3" id="KW-1185">Reference proteome</keyword>
<comment type="caution">
    <text evidence="2">The sequence shown here is derived from an EMBL/GenBank/DDBJ whole genome shotgun (WGS) entry which is preliminary data.</text>
</comment>
<evidence type="ECO:0000256" key="1">
    <source>
        <dbReference type="SAM" id="SignalP"/>
    </source>
</evidence>